<evidence type="ECO:0000313" key="8">
    <source>
        <dbReference type="EMBL" id="KAJ0978820.1"/>
    </source>
</evidence>
<sequence>MSEPCRVSFRDGRLASRKAEEAVFSQKQRTLTNAALGVVACRRFLASRWLEDMAGPLDLPPDPSEQEFVACLRSGLVLCTVVNKIQPGAVPKVVTIHSLGTSNDIQPLPAYQYFENVRNFLVAVNELKLPSFEASDLEKDTVEKGSATKIVDCILGLKSYYEWKQCNGGSGPWKLVKSPLVAHSVGRTQSNAISPGSSISCRKLDLSAPSDKQNVTQNENLMSKDVGIALSKLLSDCLLDSKQNIDHKLLDLQNASQELRSLLLMTRMEFVTLRTQLHNDLTLLGTYLQGLSAAAIGYNQAVRENKHLYNMIQELRGNIRVFCRIRPAFNMEAKSSIDYTGKDGSLIVVDPTNPQSTRKSFHFNKIFGPDASQDEVYKDTQPLIRSVMDGYNVCIFAYGQTGSGKTHTMCGPSSGLSKNVGVNYMALSDLFQISSAREGINTLEIKNCSANGGLNVPDASMRSVQSVDDVLTLMKLGEKNRIFCSTAMNNRSSRSHSVLTVHILGEDMTRCKIRSCLHLVDLAGSGHAKVLMFAHVSPEADSYGETLSTLKFAQRVSTVELGAAHLNKESSEVRELKEEIESLKKALSRKEVEKPVPSYKMKENRPILEMQNHNVRTPPRSRRLSIESVTVRMVGSKKNPTDTEVHRSLSQIVDTPTLSIRSSMDGNGVLKIASTTKADEVFSKSPTQRPNIGAEHAPVRIRRLSIEGSKCLKPHSDIPKDGILSSVVSCEGVSVLDHLNKETFNEVDCGNVCDTYPGPISPSRSLCPRNVNMSTSSPLQPPKSPLSMRKLDEMVTPHDGGFMENVSGH</sequence>
<feature type="domain" description="Kinesin motor" evidence="7">
    <location>
        <begin position="526"/>
        <end position="559"/>
    </location>
</feature>
<reference evidence="8" key="1">
    <citation type="submission" date="2021-03" db="EMBL/GenBank/DDBJ databases">
        <authorList>
            <person name="Li Z."/>
            <person name="Yang C."/>
        </authorList>
    </citation>
    <scope>NUCLEOTIDE SEQUENCE</scope>
    <source>
        <strain evidence="8">Dzin_1.0</strain>
        <tissue evidence="8">Leaf</tissue>
    </source>
</reference>
<keyword evidence="4" id="KW-0067">ATP-binding</keyword>
<comment type="similarity">
    <text evidence="1">Belongs to the TRAFAC class myosin-kinesin ATPase superfamily. Kinesin family. KIN-14 subfamily.</text>
</comment>
<dbReference type="PANTHER" id="PTHR47972:SF4">
    <property type="entry name" value="KINESIN-LIKE PROTEIN KIN-14L"/>
    <property type="match status" value="1"/>
</dbReference>
<reference evidence="8" key="2">
    <citation type="journal article" date="2022" name="Hortic Res">
        <title>The genome of Dioscorea zingiberensis sheds light on the biosynthesis, origin and evolution of the medicinally important diosgenin saponins.</title>
        <authorList>
            <person name="Li Y."/>
            <person name="Tan C."/>
            <person name="Li Z."/>
            <person name="Guo J."/>
            <person name="Li S."/>
            <person name="Chen X."/>
            <person name="Wang C."/>
            <person name="Dai X."/>
            <person name="Yang H."/>
            <person name="Song W."/>
            <person name="Hou L."/>
            <person name="Xu J."/>
            <person name="Tong Z."/>
            <person name="Xu A."/>
            <person name="Yuan X."/>
            <person name="Wang W."/>
            <person name="Yang Q."/>
            <person name="Chen L."/>
            <person name="Sun Z."/>
            <person name="Wang K."/>
            <person name="Pan B."/>
            <person name="Chen J."/>
            <person name="Bao Y."/>
            <person name="Liu F."/>
            <person name="Qi X."/>
            <person name="Gang D.R."/>
            <person name="Wen J."/>
            <person name="Li J."/>
        </authorList>
    </citation>
    <scope>NUCLEOTIDE SEQUENCE</scope>
    <source>
        <strain evidence="8">Dzin_1.0</strain>
    </source>
</reference>
<evidence type="ECO:0000256" key="2">
    <source>
        <dbReference type="ARBA" id="ARBA00022701"/>
    </source>
</evidence>
<dbReference type="EMBL" id="JAGGNH010000003">
    <property type="protein sequence ID" value="KAJ0978820.1"/>
    <property type="molecule type" value="Genomic_DNA"/>
</dbReference>
<evidence type="ECO:0000259" key="6">
    <source>
        <dbReference type="PROSITE" id="PS50021"/>
    </source>
</evidence>
<dbReference type="InterPro" id="IPR027640">
    <property type="entry name" value="Kinesin-like_fam"/>
</dbReference>
<dbReference type="InterPro" id="IPR036872">
    <property type="entry name" value="CH_dom_sf"/>
</dbReference>
<dbReference type="PANTHER" id="PTHR47972">
    <property type="entry name" value="KINESIN-LIKE PROTEIN KLP-3"/>
    <property type="match status" value="1"/>
</dbReference>
<dbReference type="Gene3D" id="1.10.418.10">
    <property type="entry name" value="Calponin-like domain"/>
    <property type="match status" value="1"/>
</dbReference>
<dbReference type="Gene3D" id="3.40.850.10">
    <property type="entry name" value="Kinesin motor domain"/>
    <property type="match status" value="3"/>
</dbReference>
<evidence type="ECO:0000259" key="7">
    <source>
        <dbReference type="PROSITE" id="PS50067"/>
    </source>
</evidence>
<dbReference type="InterPro" id="IPR036961">
    <property type="entry name" value="Kinesin_motor_dom_sf"/>
</dbReference>
<evidence type="ECO:0000313" key="9">
    <source>
        <dbReference type="Proteomes" id="UP001085076"/>
    </source>
</evidence>
<comment type="caution">
    <text evidence="4">Lacks conserved residue(s) required for the propagation of feature annotation.</text>
</comment>
<gene>
    <name evidence="8" type="ORF">J5N97_014294</name>
</gene>
<dbReference type="PROSITE" id="PS50021">
    <property type="entry name" value="CH"/>
    <property type="match status" value="1"/>
</dbReference>
<dbReference type="AlphaFoldDB" id="A0A9D5CUY5"/>
<evidence type="ECO:0000256" key="1">
    <source>
        <dbReference type="ARBA" id="ARBA00010899"/>
    </source>
</evidence>
<evidence type="ECO:0008006" key="10">
    <source>
        <dbReference type="Google" id="ProtNLM"/>
    </source>
</evidence>
<dbReference type="GO" id="GO:0005874">
    <property type="term" value="C:microtubule"/>
    <property type="evidence" value="ECO:0007669"/>
    <property type="project" value="UniProtKB-KW"/>
</dbReference>
<dbReference type="Pfam" id="PF00307">
    <property type="entry name" value="CH"/>
    <property type="match status" value="1"/>
</dbReference>
<evidence type="ECO:0000256" key="4">
    <source>
        <dbReference type="PROSITE-ProRule" id="PRU00283"/>
    </source>
</evidence>
<keyword evidence="9" id="KW-1185">Reference proteome</keyword>
<dbReference type="InterPro" id="IPR001752">
    <property type="entry name" value="Kinesin_motor_dom"/>
</dbReference>
<name>A0A9D5CUY5_9LILI</name>
<comment type="caution">
    <text evidence="8">The sequence shown here is derived from an EMBL/GenBank/DDBJ whole genome shotgun (WGS) entry which is preliminary data.</text>
</comment>
<dbReference type="Pfam" id="PF00225">
    <property type="entry name" value="Kinesin"/>
    <property type="match status" value="1"/>
</dbReference>
<accession>A0A9D5CUY5</accession>
<dbReference type="SUPFAM" id="SSF47576">
    <property type="entry name" value="Calponin-homology domain, CH-domain"/>
    <property type="match status" value="1"/>
</dbReference>
<dbReference type="SUPFAM" id="SSF52540">
    <property type="entry name" value="P-loop containing nucleoside triphosphate hydrolases"/>
    <property type="match status" value="1"/>
</dbReference>
<organism evidence="8 9">
    <name type="scientific">Dioscorea zingiberensis</name>
    <dbReference type="NCBI Taxonomy" id="325984"/>
    <lineage>
        <taxon>Eukaryota</taxon>
        <taxon>Viridiplantae</taxon>
        <taxon>Streptophyta</taxon>
        <taxon>Embryophyta</taxon>
        <taxon>Tracheophyta</taxon>
        <taxon>Spermatophyta</taxon>
        <taxon>Magnoliopsida</taxon>
        <taxon>Liliopsida</taxon>
        <taxon>Dioscoreales</taxon>
        <taxon>Dioscoreaceae</taxon>
        <taxon>Dioscorea</taxon>
    </lineage>
</organism>
<dbReference type="PROSITE" id="PS50067">
    <property type="entry name" value="KINESIN_MOTOR_2"/>
    <property type="match status" value="2"/>
</dbReference>
<dbReference type="OrthoDB" id="3176171at2759"/>
<evidence type="ECO:0000256" key="5">
    <source>
        <dbReference type="SAM" id="Coils"/>
    </source>
</evidence>
<protein>
    <recommendedName>
        <fullName evidence="10">Kinesin-4</fullName>
    </recommendedName>
</protein>
<dbReference type="InterPro" id="IPR027417">
    <property type="entry name" value="P-loop_NTPase"/>
</dbReference>
<dbReference type="SMART" id="SM00033">
    <property type="entry name" value="CH"/>
    <property type="match status" value="1"/>
</dbReference>
<proteinExistence type="inferred from homology"/>
<feature type="coiled-coil region" evidence="5">
    <location>
        <begin position="566"/>
        <end position="593"/>
    </location>
</feature>
<dbReference type="InterPro" id="IPR001715">
    <property type="entry name" value="CH_dom"/>
</dbReference>
<dbReference type="Pfam" id="PF16796">
    <property type="entry name" value="Microtub_bd"/>
    <property type="match status" value="1"/>
</dbReference>
<dbReference type="GO" id="GO:0003777">
    <property type="term" value="F:microtubule motor activity"/>
    <property type="evidence" value="ECO:0007669"/>
    <property type="project" value="InterPro"/>
</dbReference>
<evidence type="ECO:0000256" key="3">
    <source>
        <dbReference type="ARBA" id="ARBA00023175"/>
    </source>
</evidence>
<keyword evidence="5" id="KW-0175">Coiled coil</keyword>
<dbReference type="FunFam" id="1.10.418.10:FF:000073">
    <property type="entry name" value="Kinesin-like protein KIN-14L"/>
    <property type="match status" value="1"/>
</dbReference>
<feature type="domain" description="Kinesin motor" evidence="7">
    <location>
        <begin position="318"/>
        <end position="525"/>
    </location>
</feature>
<feature type="domain" description="Calponin-homology (CH)" evidence="6">
    <location>
        <begin position="40"/>
        <end position="162"/>
    </location>
</feature>
<feature type="binding site" evidence="4">
    <location>
        <begin position="399"/>
        <end position="406"/>
    </location>
    <ligand>
        <name>ATP</name>
        <dbReference type="ChEBI" id="CHEBI:30616"/>
    </ligand>
</feature>
<dbReference type="GO" id="GO:0007018">
    <property type="term" value="P:microtubule-based movement"/>
    <property type="evidence" value="ECO:0007669"/>
    <property type="project" value="InterPro"/>
</dbReference>
<keyword evidence="2" id="KW-0493">Microtubule</keyword>
<keyword evidence="4" id="KW-0547">Nucleotide-binding</keyword>
<dbReference type="Proteomes" id="UP001085076">
    <property type="component" value="Miscellaneous, Linkage group lg03"/>
</dbReference>
<dbReference type="InterPro" id="IPR031852">
    <property type="entry name" value="Vik1/Cik1_MT-bd"/>
</dbReference>
<dbReference type="GO" id="GO:0005524">
    <property type="term" value="F:ATP binding"/>
    <property type="evidence" value="ECO:0007669"/>
    <property type="project" value="UniProtKB-UniRule"/>
</dbReference>
<dbReference type="SMART" id="SM00129">
    <property type="entry name" value="KISc"/>
    <property type="match status" value="1"/>
</dbReference>
<dbReference type="GO" id="GO:0008017">
    <property type="term" value="F:microtubule binding"/>
    <property type="evidence" value="ECO:0007669"/>
    <property type="project" value="InterPro"/>
</dbReference>
<dbReference type="PRINTS" id="PR00380">
    <property type="entry name" value="KINESINHEAVY"/>
</dbReference>
<dbReference type="CDD" id="cd21203">
    <property type="entry name" value="CH_AtKIN14-like"/>
    <property type="match status" value="1"/>
</dbReference>
<keyword evidence="3 4" id="KW-0505">Motor protein</keyword>